<keyword evidence="2" id="KW-1185">Reference proteome</keyword>
<accession>A0AAF0BXF2</accession>
<protein>
    <submittedName>
        <fullName evidence="1">Uncharacterized protein</fullName>
    </submittedName>
</protein>
<dbReference type="RefSeq" id="WP_044831666.1">
    <property type="nucleotide sequence ID" value="NZ_CP059735.1"/>
</dbReference>
<evidence type="ECO:0000313" key="2">
    <source>
        <dbReference type="Proteomes" id="UP000032568"/>
    </source>
</evidence>
<reference evidence="1 2" key="1">
    <citation type="journal article" date="2015" name="Genome Announc.">
        <title>Draft Genome Sequences of Marine Isolates of Thalassomonas viridans and Thalassomonas actiniarum.</title>
        <authorList>
            <person name="Olonade I."/>
            <person name="van Zyl L.J."/>
            <person name="Trindade M."/>
        </authorList>
    </citation>
    <scope>NUCLEOTIDE SEQUENCE [LARGE SCALE GENOMIC DNA]</scope>
    <source>
        <strain evidence="1 2">A5K-106</strain>
    </source>
</reference>
<dbReference type="Proteomes" id="UP000032568">
    <property type="component" value="Chromosome"/>
</dbReference>
<dbReference type="AlphaFoldDB" id="A0AAF0BXF2"/>
<evidence type="ECO:0000313" key="1">
    <source>
        <dbReference type="EMBL" id="WDD97041.1"/>
    </source>
</evidence>
<reference evidence="1 2" key="2">
    <citation type="journal article" date="2022" name="Mar. Drugs">
        <title>Bioassay-Guided Fractionation Leads to the Detection of Cholic Acid Generated by the Rare Thalassomonas sp.</title>
        <authorList>
            <person name="Pheiffer F."/>
            <person name="Schneider Y.K."/>
            <person name="Hansen E.H."/>
            <person name="Andersen J.H."/>
            <person name="Isaksson J."/>
            <person name="Busche T."/>
            <person name="R C."/>
            <person name="Kalinowski J."/>
            <person name="Zyl L.V."/>
            <person name="Trindade M."/>
        </authorList>
    </citation>
    <scope>NUCLEOTIDE SEQUENCE [LARGE SCALE GENOMIC DNA]</scope>
    <source>
        <strain evidence="1 2">A5K-106</strain>
    </source>
</reference>
<gene>
    <name evidence="1" type="ORF">SG35_016950</name>
</gene>
<sequence>MSLKKEDIVALGRTGENLKNVLRHLIAKFPQAAQSISGMSAWLDYNRSNCQRLLNAIQKSENGQQVLCLLPGISGLEEFITKVSGRLQEAQLMLEAEKAVQVFNQQIRLYARSHAELKRLLTDAGSSSDESNQALTAENKRKQHFLSSKQLLDSSVDTLFACHVLTENSFDKEFLQEVALVSKRGIIRSKEAPPFVQFYTHPNPEGFTAPDQISADSRIENNQFRIGIIEEFSDPALSDAYSSYSASNSAIVFNDVNEGGPFDASFLFTNPDELANPLVHQSQCSSTSISIKNPTEKLVMMVFLDKKLDMRSSVNVGCYLGNQKVEEGKLRADELWTERLAEFPELNVLHASSPRARNVAGLDIGEMSDYLFNFAHLNKDDFVCYMMEVNYPVWSSTYRIYFEHS</sequence>
<dbReference type="KEGG" id="tact:SG35_016950"/>
<name>A0AAF0BXF2_9GAMM</name>
<dbReference type="EMBL" id="CP059735">
    <property type="protein sequence ID" value="WDD97041.1"/>
    <property type="molecule type" value="Genomic_DNA"/>
</dbReference>
<proteinExistence type="predicted"/>
<organism evidence="1 2">
    <name type="scientific">Thalassomonas actiniarum</name>
    <dbReference type="NCBI Taxonomy" id="485447"/>
    <lineage>
        <taxon>Bacteria</taxon>
        <taxon>Pseudomonadati</taxon>
        <taxon>Pseudomonadota</taxon>
        <taxon>Gammaproteobacteria</taxon>
        <taxon>Alteromonadales</taxon>
        <taxon>Colwelliaceae</taxon>
        <taxon>Thalassomonas</taxon>
    </lineage>
</organism>